<sequence length="208" mass="21931">MLTSATVTFGRFLRAHGWTWPWAGLLLAVAAAAGATQWVTLPAIYPEREPVETLETIGTLFALPLAAGIAVLFTPRCPELQAVASARLWPARVALVLLAAVLCLAACAFVTALGPPMLTFDAVTRTYALIVGAHLVGMVLRGPGGGYVASIVFVAVQSFPGFLPWRVNLLFNPALAEGAWVVVGTTWAFVALLWLAGVPRWRAGPNGG</sequence>
<evidence type="ECO:0000313" key="2">
    <source>
        <dbReference type="EMBL" id="GAB97345.1"/>
    </source>
</evidence>
<dbReference type="Proteomes" id="UP000008366">
    <property type="component" value="Unassembled WGS sequence"/>
</dbReference>
<keyword evidence="1" id="KW-0812">Transmembrane</keyword>
<keyword evidence="1" id="KW-1133">Transmembrane helix</keyword>
<feature type="transmembrane region" description="Helical" evidence="1">
    <location>
        <begin position="53"/>
        <end position="73"/>
    </location>
</feature>
<feature type="transmembrane region" description="Helical" evidence="1">
    <location>
        <begin position="20"/>
        <end position="41"/>
    </location>
</feature>
<organism evidence="2 3">
    <name type="scientific">Kineosphaera limosa NBRC 100340</name>
    <dbReference type="NCBI Taxonomy" id="1184609"/>
    <lineage>
        <taxon>Bacteria</taxon>
        <taxon>Bacillati</taxon>
        <taxon>Actinomycetota</taxon>
        <taxon>Actinomycetes</taxon>
        <taxon>Micrococcales</taxon>
        <taxon>Dermatophilaceae</taxon>
        <taxon>Kineosphaera</taxon>
    </lineage>
</organism>
<feature type="transmembrane region" description="Helical" evidence="1">
    <location>
        <begin position="93"/>
        <end position="114"/>
    </location>
</feature>
<dbReference type="AlphaFoldDB" id="K6WDK2"/>
<proteinExistence type="predicted"/>
<reference evidence="2 3" key="1">
    <citation type="submission" date="2012-08" db="EMBL/GenBank/DDBJ databases">
        <title>Whole genome shotgun sequence of Kineosphaera limosa NBRC 100340.</title>
        <authorList>
            <person name="Yoshida I."/>
            <person name="Isaki S."/>
            <person name="Hosoyama A."/>
            <person name="Tsuchikane K."/>
            <person name="Katsumata H."/>
            <person name="Ando Y."/>
            <person name="Ohji S."/>
            <person name="Hamada M."/>
            <person name="Tamura T."/>
            <person name="Yamazoe A."/>
            <person name="Yamazaki S."/>
            <person name="Fujita N."/>
        </authorList>
    </citation>
    <scope>NUCLEOTIDE SEQUENCE [LARGE SCALE GENOMIC DNA]</scope>
    <source>
        <strain evidence="2 3">NBRC 100340</strain>
    </source>
</reference>
<evidence type="ECO:0000313" key="3">
    <source>
        <dbReference type="Proteomes" id="UP000008366"/>
    </source>
</evidence>
<keyword evidence="1" id="KW-0472">Membrane</keyword>
<protein>
    <submittedName>
        <fullName evidence="2">Uncharacterized protein</fullName>
    </submittedName>
</protein>
<name>K6WDK2_9MICO</name>
<comment type="caution">
    <text evidence="2">The sequence shown here is derived from an EMBL/GenBank/DDBJ whole genome shotgun (WGS) entry which is preliminary data.</text>
</comment>
<dbReference type="STRING" id="1184609.KILIM_065_00220"/>
<dbReference type="RefSeq" id="WP_006593877.1">
    <property type="nucleotide sequence ID" value="NZ_BAHD01000065.1"/>
</dbReference>
<keyword evidence="3" id="KW-1185">Reference proteome</keyword>
<feature type="transmembrane region" description="Helical" evidence="1">
    <location>
        <begin position="179"/>
        <end position="198"/>
    </location>
</feature>
<dbReference type="EMBL" id="BAHD01000065">
    <property type="protein sequence ID" value="GAB97345.1"/>
    <property type="molecule type" value="Genomic_DNA"/>
</dbReference>
<accession>K6WDK2</accession>
<evidence type="ECO:0000256" key="1">
    <source>
        <dbReference type="SAM" id="Phobius"/>
    </source>
</evidence>
<gene>
    <name evidence="2" type="ORF">KILIM_065_00220</name>
</gene>
<feature type="transmembrane region" description="Helical" evidence="1">
    <location>
        <begin position="126"/>
        <end position="159"/>
    </location>
</feature>